<evidence type="ECO:0000256" key="1">
    <source>
        <dbReference type="ARBA" id="ARBA00022801"/>
    </source>
</evidence>
<accession>A0A6B1G0L0</accession>
<reference evidence="5" key="1">
    <citation type="submission" date="2019-09" db="EMBL/GenBank/DDBJ databases">
        <title>Characterisation of the sponge microbiome using genome-centric metagenomics.</title>
        <authorList>
            <person name="Engelberts J.P."/>
            <person name="Robbins S.J."/>
            <person name="De Goeij J.M."/>
            <person name="Aranda M."/>
            <person name="Bell S.C."/>
            <person name="Webster N.S."/>
        </authorList>
    </citation>
    <scope>NUCLEOTIDE SEQUENCE</scope>
    <source>
        <strain evidence="5">SB0675_bin_29</strain>
    </source>
</reference>
<dbReference type="InterPro" id="IPR017853">
    <property type="entry name" value="GH"/>
</dbReference>
<feature type="domain" description="Glycosyl hydrolase family 13 catalytic" evidence="4">
    <location>
        <begin position="16"/>
        <end position="395"/>
    </location>
</feature>
<dbReference type="SMART" id="SM00642">
    <property type="entry name" value="Aamy"/>
    <property type="match status" value="1"/>
</dbReference>
<dbReference type="SUPFAM" id="SSF51445">
    <property type="entry name" value="(Trans)glycosidases"/>
    <property type="match status" value="1"/>
</dbReference>
<evidence type="ECO:0000313" key="5">
    <source>
        <dbReference type="EMBL" id="MYH61907.1"/>
    </source>
</evidence>
<feature type="region of interest" description="Disordered" evidence="3">
    <location>
        <begin position="514"/>
        <end position="534"/>
    </location>
</feature>
<sequence>MSVKTPDWVKHAVFYQIFPDRFSRSPRLQHPPGIQFKPWGAPPSEQGFQGGDLLGIVDRLDYLENLGVNALYLNPIFSSASNHRYHTFDYMTIDPLLGGDAAFRELLDRAHERGMRVVIDGVFNHCGRGFWPFHHILEAGKRSPYFDWFRVKGWPLRPYHSNEQQPHNYAAWWNLPALPKLNTGNPGMRRYLLEVARHWIRFGADGWRLDVPEEIDDPPFWQEFRRVVKESNADAYTVGEIWHEAEEWLQGDRFDAVMNYVLSRAAYGYFGAETVPRDYRPGGYAIERLDTLAFAAAIERMLERYDWQVVTAQFNLLNSHDTARNLWALDGDASGVRLCLLLQMTLPGAPCIYYGEEIGMNGGPDPGCRGAFPWDEKQKWDREMLEFYRQAIALRHSHPALRTGAYRTLVAAGDIFGFSRSMCGNTRSPGKATENECPDDDRLLVLFNRSKSEARLAVPLGGEGKEGQTDAALSLPTFQVVWPPGASGQTYCARNGTLWDLTIPPREALILESAASSQSAVSEEAFSGNSQGNS</sequence>
<comment type="caution">
    <text evidence="5">The sequence shown here is derived from an EMBL/GenBank/DDBJ whole genome shotgun (WGS) entry which is preliminary data.</text>
</comment>
<dbReference type="InterPro" id="IPR006047">
    <property type="entry name" value="GH13_cat_dom"/>
</dbReference>
<evidence type="ECO:0000259" key="4">
    <source>
        <dbReference type="SMART" id="SM00642"/>
    </source>
</evidence>
<feature type="compositionally biased region" description="Low complexity" evidence="3">
    <location>
        <begin position="514"/>
        <end position="527"/>
    </location>
</feature>
<evidence type="ECO:0000256" key="2">
    <source>
        <dbReference type="ARBA" id="ARBA00023295"/>
    </source>
</evidence>
<dbReference type="Gene3D" id="3.20.20.80">
    <property type="entry name" value="Glycosidases"/>
    <property type="match status" value="1"/>
</dbReference>
<dbReference type="Pfam" id="PF00128">
    <property type="entry name" value="Alpha-amylase"/>
    <property type="match status" value="1"/>
</dbReference>
<dbReference type="GO" id="GO:0005975">
    <property type="term" value="P:carbohydrate metabolic process"/>
    <property type="evidence" value="ECO:0007669"/>
    <property type="project" value="InterPro"/>
</dbReference>
<dbReference type="AlphaFoldDB" id="A0A6B1G0L0"/>
<organism evidence="5">
    <name type="scientific">Caldilineaceae bacterium SB0675_bin_29</name>
    <dbReference type="NCBI Taxonomy" id="2605266"/>
    <lineage>
        <taxon>Bacteria</taxon>
        <taxon>Bacillati</taxon>
        <taxon>Chloroflexota</taxon>
        <taxon>Caldilineae</taxon>
        <taxon>Caldilineales</taxon>
        <taxon>Caldilineaceae</taxon>
    </lineage>
</organism>
<dbReference type="PANTHER" id="PTHR10357:SF210">
    <property type="entry name" value="MALTODEXTRIN GLUCOSIDASE"/>
    <property type="match status" value="1"/>
</dbReference>
<dbReference type="GO" id="GO:0016798">
    <property type="term" value="F:hydrolase activity, acting on glycosyl bonds"/>
    <property type="evidence" value="ECO:0007669"/>
    <property type="project" value="UniProtKB-KW"/>
</dbReference>
<keyword evidence="2" id="KW-0326">Glycosidase</keyword>
<dbReference type="PANTHER" id="PTHR10357">
    <property type="entry name" value="ALPHA-AMYLASE FAMILY MEMBER"/>
    <property type="match status" value="1"/>
</dbReference>
<keyword evidence="1" id="KW-0378">Hydrolase</keyword>
<dbReference type="CDD" id="cd11338">
    <property type="entry name" value="AmyAc_CMD"/>
    <property type="match status" value="1"/>
</dbReference>
<dbReference type="EMBL" id="VYDA01000340">
    <property type="protein sequence ID" value="MYH61907.1"/>
    <property type="molecule type" value="Genomic_DNA"/>
</dbReference>
<dbReference type="Gene3D" id="2.60.40.1180">
    <property type="entry name" value="Golgi alpha-mannosidase II"/>
    <property type="match status" value="1"/>
</dbReference>
<evidence type="ECO:0000256" key="3">
    <source>
        <dbReference type="SAM" id="MobiDB-lite"/>
    </source>
</evidence>
<dbReference type="InterPro" id="IPR013780">
    <property type="entry name" value="Glyco_hydro_b"/>
</dbReference>
<gene>
    <name evidence="5" type="ORF">F4148_09135</name>
</gene>
<name>A0A6B1G0L0_9CHLR</name>
<protein>
    <submittedName>
        <fullName evidence="5">Alpha-amylase</fullName>
    </submittedName>
</protein>
<proteinExistence type="predicted"/>